<feature type="domain" description="PAS" evidence="3">
    <location>
        <begin position="146"/>
        <end position="216"/>
    </location>
</feature>
<dbReference type="InterPro" id="IPR001610">
    <property type="entry name" value="PAC"/>
</dbReference>
<keyword evidence="7" id="KW-1185">Reference proteome</keyword>
<dbReference type="Proteomes" id="UP000653056">
    <property type="component" value="Unassembled WGS sequence"/>
</dbReference>
<dbReference type="Gene3D" id="3.30.70.270">
    <property type="match status" value="1"/>
</dbReference>
<feature type="domain" description="PAC" evidence="4">
    <location>
        <begin position="94"/>
        <end position="145"/>
    </location>
</feature>
<reference evidence="7" key="1">
    <citation type="journal article" date="2019" name="Int. J. Syst. Evol. Microbiol.">
        <title>The Global Catalogue of Microorganisms (GCM) 10K type strain sequencing project: providing services to taxonomists for standard genome sequencing and annotation.</title>
        <authorList>
            <consortium name="The Broad Institute Genomics Platform"/>
            <consortium name="The Broad Institute Genome Sequencing Center for Infectious Disease"/>
            <person name="Wu L."/>
            <person name="Ma J."/>
        </authorList>
    </citation>
    <scope>NUCLEOTIDE SEQUENCE [LARGE SCALE GENOMIC DNA]</scope>
    <source>
        <strain evidence="7">KCTC 22228</strain>
    </source>
</reference>
<dbReference type="PROSITE" id="PS50112">
    <property type="entry name" value="PAS"/>
    <property type="match status" value="1"/>
</dbReference>
<proteinExistence type="predicted"/>
<dbReference type="InterPro" id="IPR013655">
    <property type="entry name" value="PAS_fold_3"/>
</dbReference>
<dbReference type="InterPro" id="IPR035965">
    <property type="entry name" value="PAS-like_dom_sf"/>
</dbReference>
<dbReference type="InterPro" id="IPR050469">
    <property type="entry name" value="Diguanylate_Cyclase"/>
</dbReference>
<evidence type="ECO:0000259" key="3">
    <source>
        <dbReference type="PROSITE" id="PS50112"/>
    </source>
</evidence>
<dbReference type="EC" id="2.7.7.65" evidence="1"/>
<dbReference type="SUPFAM" id="SSF55073">
    <property type="entry name" value="Nucleotide cyclase"/>
    <property type="match status" value="1"/>
</dbReference>
<evidence type="ECO:0000313" key="7">
    <source>
        <dbReference type="Proteomes" id="UP000653056"/>
    </source>
</evidence>
<dbReference type="CDD" id="cd00130">
    <property type="entry name" value="PAS"/>
    <property type="match status" value="2"/>
</dbReference>
<dbReference type="Pfam" id="PF08447">
    <property type="entry name" value="PAS_3"/>
    <property type="match status" value="2"/>
</dbReference>
<dbReference type="SUPFAM" id="SSF55785">
    <property type="entry name" value="PYP-like sensor domain (PAS domain)"/>
    <property type="match status" value="2"/>
</dbReference>
<name>A0ABQ2YKP3_9GAMM</name>
<evidence type="ECO:0000313" key="6">
    <source>
        <dbReference type="EMBL" id="GGX86923.1"/>
    </source>
</evidence>
<dbReference type="SMART" id="SM00086">
    <property type="entry name" value="PAC"/>
    <property type="match status" value="2"/>
</dbReference>
<dbReference type="SMART" id="SM00267">
    <property type="entry name" value="GGDEF"/>
    <property type="match status" value="1"/>
</dbReference>
<dbReference type="InterPro" id="IPR029787">
    <property type="entry name" value="Nucleotide_cyclase"/>
</dbReference>
<evidence type="ECO:0000259" key="5">
    <source>
        <dbReference type="PROSITE" id="PS50887"/>
    </source>
</evidence>
<dbReference type="PANTHER" id="PTHR45138:SF9">
    <property type="entry name" value="DIGUANYLATE CYCLASE DGCM-RELATED"/>
    <property type="match status" value="1"/>
</dbReference>
<dbReference type="SMART" id="SM00091">
    <property type="entry name" value="PAS"/>
    <property type="match status" value="2"/>
</dbReference>
<comment type="catalytic activity">
    <reaction evidence="2">
        <text>2 GTP = 3',3'-c-di-GMP + 2 diphosphate</text>
        <dbReference type="Rhea" id="RHEA:24898"/>
        <dbReference type="ChEBI" id="CHEBI:33019"/>
        <dbReference type="ChEBI" id="CHEBI:37565"/>
        <dbReference type="ChEBI" id="CHEBI:58805"/>
        <dbReference type="EC" id="2.7.7.65"/>
    </reaction>
</comment>
<dbReference type="NCBIfam" id="TIGR00254">
    <property type="entry name" value="GGDEF"/>
    <property type="match status" value="1"/>
</dbReference>
<dbReference type="Gene3D" id="3.30.450.20">
    <property type="entry name" value="PAS domain"/>
    <property type="match status" value="2"/>
</dbReference>
<dbReference type="EMBL" id="BMXS01000004">
    <property type="protein sequence ID" value="GGX86923.1"/>
    <property type="molecule type" value="Genomic_DNA"/>
</dbReference>
<accession>A0ABQ2YKP3</accession>
<dbReference type="InterPro" id="IPR043128">
    <property type="entry name" value="Rev_trsase/Diguanyl_cyclase"/>
</dbReference>
<sequence>MNMNMNAQATENLELLRRFERLSEQLPGTLYQCRLAPDGSLDFPLVSARMRSMFGIDAEEVMRDPQRFLSGIHTDDIDAMWRSLQRSALKLEVWYHEFRYCHPQGDTRWVRGHATPQRERDGSVLWHGFCEDITQYKRSQLALRESERRYRFIVENVSDLIVLMDADGTCRFASPSVSEVLGYVPEALEAHELVGLMPPDDAPRVQRLLHEAACRGETLRLEVRVRHAKGHYVWLEASCSPYLSPLNGRYEWLLAVARDITDRKRRDMRLHELSTTDSLTGALNRAAFMGCLESSLESANHTNGRLSVVLFDVDHFKATNDSWGHAAGDLVLACLGEVCRTTLRSNDIFGRIGGEEFALILNGQSLQEALVLAERLRCKFEQVRVEFHGHWLNFTVSFGIAERRRGESMKGLLHRADMGLYAAKRLGRNRVQQAS</sequence>
<dbReference type="RefSeq" id="WP_189467347.1">
    <property type="nucleotide sequence ID" value="NZ_BMXS01000004.1"/>
</dbReference>
<dbReference type="CDD" id="cd01949">
    <property type="entry name" value="GGDEF"/>
    <property type="match status" value="1"/>
</dbReference>
<dbReference type="InterPro" id="IPR000700">
    <property type="entry name" value="PAS-assoc_C"/>
</dbReference>
<organism evidence="6 7">
    <name type="scientific">Litchfieldella qijiaojingensis</name>
    <dbReference type="NCBI Taxonomy" id="980347"/>
    <lineage>
        <taxon>Bacteria</taxon>
        <taxon>Pseudomonadati</taxon>
        <taxon>Pseudomonadota</taxon>
        <taxon>Gammaproteobacteria</taxon>
        <taxon>Oceanospirillales</taxon>
        <taxon>Halomonadaceae</taxon>
        <taxon>Litchfieldella</taxon>
    </lineage>
</organism>
<dbReference type="Pfam" id="PF00990">
    <property type="entry name" value="GGDEF"/>
    <property type="match status" value="1"/>
</dbReference>
<dbReference type="PANTHER" id="PTHR45138">
    <property type="entry name" value="REGULATORY COMPONENTS OF SENSORY TRANSDUCTION SYSTEM"/>
    <property type="match status" value="1"/>
</dbReference>
<gene>
    <name evidence="6" type="ORF">GCM10007160_12840</name>
</gene>
<dbReference type="InterPro" id="IPR000160">
    <property type="entry name" value="GGDEF_dom"/>
</dbReference>
<dbReference type="PROSITE" id="PS50113">
    <property type="entry name" value="PAC"/>
    <property type="match status" value="2"/>
</dbReference>
<comment type="caution">
    <text evidence="6">The sequence shown here is derived from an EMBL/GenBank/DDBJ whole genome shotgun (WGS) entry which is preliminary data.</text>
</comment>
<protein>
    <recommendedName>
        <fullName evidence="1">diguanylate cyclase</fullName>
        <ecNumber evidence="1">2.7.7.65</ecNumber>
    </recommendedName>
</protein>
<feature type="domain" description="GGDEF" evidence="5">
    <location>
        <begin position="304"/>
        <end position="435"/>
    </location>
</feature>
<evidence type="ECO:0000256" key="1">
    <source>
        <dbReference type="ARBA" id="ARBA00012528"/>
    </source>
</evidence>
<dbReference type="NCBIfam" id="TIGR00229">
    <property type="entry name" value="sensory_box"/>
    <property type="match status" value="2"/>
</dbReference>
<feature type="domain" description="PAC" evidence="4">
    <location>
        <begin position="219"/>
        <end position="272"/>
    </location>
</feature>
<dbReference type="InterPro" id="IPR000014">
    <property type="entry name" value="PAS"/>
</dbReference>
<evidence type="ECO:0000259" key="4">
    <source>
        <dbReference type="PROSITE" id="PS50113"/>
    </source>
</evidence>
<evidence type="ECO:0000256" key="2">
    <source>
        <dbReference type="ARBA" id="ARBA00034247"/>
    </source>
</evidence>
<dbReference type="PROSITE" id="PS50887">
    <property type="entry name" value="GGDEF"/>
    <property type="match status" value="1"/>
</dbReference>